<organism evidence="2 3">
    <name type="scientific">Sphingomonas trueperi</name>
    <dbReference type="NCBI Taxonomy" id="53317"/>
    <lineage>
        <taxon>Bacteria</taxon>
        <taxon>Pseudomonadati</taxon>
        <taxon>Pseudomonadota</taxon>
        <taxon>Alphaproteobacteria</taxon>
        <taxon>Sphingomonadales</taxon>
        <taxon>Sphingomonadaceae</taxon>
        <taxon>Sphingomonas</taxon>
    </lineage>
</organism>
<feature type="signal peptide" evidence="1">
    <location>
        <begin position="1"/>
        <end position="39"/>
    </location>
</feature>
<keyword evidence="3" id="KW-1185">Reference proteome</keyword>
<dbReference type="EMBL" id="JAATJB010000020">
    <property type="protein sequence ID" value="NJB99731.1"/>
    <property type="molecule type" value="Genomic_DNA"/>
</dbReference>
<sequence length="209" mass="22463">MHRIIDRHRPQANGRFSLLARTAAASALAALAASPPAAAQESAGAEKKGFFSVDERSWVVRSEYNAPRNDFNRDFRDIGLARLEVQRAWTLHGPLELRAGGGITYAKGSTAEPFSTAPARNVDVLGFNGGVEARIDLLRLDKVRLFVDGSVNMLWTHGIQFPPGGTGFNGYLRAGPGAMVKLNDCLAFEADYHLSHVSNGAGIVAHNPA</sequence>
<dbReference type="PROSITE" id="PS51318">
    <property type="entry name" value="TAT"/>
    <property type="match status" value="1"/>
</dbReference>
<evidence type="ECO:0008006" key="4">
    <source>
        <dbReference type="Google" id="ProtNLM"/>
    </source>
</evidence>
<keyword evidence="1" id="KW-0732">Signal</keyword>
<dbReference type="AlphaFoldDB" id="A0A7X5Y282"/>
<evidence type="ECO:0000313" key="3">
    <source>
        <dbReference type="Proteomes" id="UP000531251"/>
    </source>
</evidence>
<dbReference type="InterPro" id="IPR006311">
    <property type="entry name" value="TAT_signal"/>
</dbReference>
<name>A0A7X5Y282_9SPHN</name>
<gene>
    <name evidence="2" type="ORF">GGR89_004077</name>
</gene>
<accession>A0A7X5Y282</accession>
<comment type="caution">
    <text evidence="2">The sequence shown here is derived from an EMBL/GenBank/DDBJ whole genome shotgun (WGS) entry which is preliminary data.</text>
</comment>
<feature type="chain" id="PRO_5030647805" description="Lipid A 3-O-deacylase PagL" evidence="1">
    <location>
        <begin position="40"/>
        <end position="209"/>
    </location>
</feature>
<protein>
    <recommendedName>
        <fullName evidence="4">Lipid A 3-O-deacylase PagL</fullName>
    </recommendedName>
</protein>
<evidence type="ECO:0000256" key="1">
    <source>
        <dbReference type="SAM" id="SignalP"/>
    </source>
</evidence>
<reference evidence="2 3" key="1">
    <citation type="submission" date="2020-03" db="EMBL/GenBank/DDBJ databases">
        <title>Genomic Encyclopedia of Type Strains, Phase IV (KMG-IV): sequencing the most valuable type-strain genomes for metagenomic binning, comparative biology and taxonomic classification.</title>
        <authorList>
            <person name="Goeker M."/>
        </authorList>
    </citation>
    <scope>NUCLEOTIDE SEQUENCE [LARGE SCALE GENOMIC DNA]</scope>
    <source>
        <strain evidence="2 3">DSM 7225</strain>
    </source>
</reference>
<dbReference type="Proteomes" id="UP000531251">
    <property type="component" value="Unassembled WGS sequence"/>
</dbReference>
<proteinExistence type="predicted"/>
<dbReference type="RefSeq" id="WP_125977012.1">
    <property type="nucleotide sequence ID" value="NZ_BAAADY010000036.1"/>
</dbReference>
<evidence type="ECO:0000313" key="2">
    <source>
        <dbReference type="EMBL" id="NJB99731.1"/>
    </source>
</evidence>